<dbReference type="AlphaFoldDB" id="A0A7U4XTA7"/>
<evidence type="ECO:0000313" key="2">
    <source>
        <dbReference type="EMBL" id="AKC61402.1"/>
    </source>
</evidence>
<organism evidence="2 4">
    <name type="scientific">Clostridium sporogenes</name>
    <dbReference type="NCBI Taxonomy" id="1509"/>
    <lineage>
        <taxon>Bacteria</taxon>
        <taxon>Bacillati</taxon>
        <taxon>Bacillota</taxon>
        <taxon>Clostridia</taxon>
        <taxon>Eubacteriales</taxon>
        <taxon>Clostridiaceae</taxon>
        <taxon>Clostridium</taxon>
    </lineage>
</organism>
<sequence length="108" mass="12399">MAIAIMACRKLVGKCSGTGCFKAYNDSTAAFKIYENNKPVLSSFFYCIGCEETKTKDEDWEHKISQLKKNNVDTIHLSVCIKVECNKYEEHERILKNRDFKIVNGSHE</sequence>
<reference evidence="3 5" key="3">
    <citation type="submission" date="2017-09" db="EMBL/GenBank/DDBJ databases">
        <title>FDA dAtabase for Regulatory Grade micrObial Sequences (FDA-ARGOS): Supporting development and validation of Infectious Disease Dx tests.</title>
        <authorList>
            <person name="Kerrigan L."/>
            <person name="Long C."/>
            <person name="Tallon L.J."/>
            <person name="Sadzewicz L."/>
            <person name="Ott S."/>
            <person name="Zhao X."/>
            <person name="Nagaraj S."/>
            <person name="Vavikolanu K."/>
            <person name="Aluvathingal J."/>
            <person name="Nadendla S."/>
            <person name="Sichtig H."/>
        </authorList>
    </citation>
    <scope>NUCLEOTIDE SEQUENCE [LARGE SCALE GENOMIC DNA]</scope>
    <source>
        <strain evidence="3 5">FDAARGOS_423</strain>
    </source>
</reference>
<dbReference type="RefSeq" id="WP_003493007.1">
    <property type="nucleotide sequence ID" value="NZ_CBCRVC010000015.1"/>
</dbReference>
<name>A0A7U4XTA7_CLOSG</name>
<dbReference type="Proteomes" id="UP000033052">
    <property type="component" value="Chromosome"/>
</dbReference>
<accession>A0A7U4XTA7</accession>
<keyword evidence="5" id="KW-1185">Reference proteome</keyword>
<evidence type="ECO:0000259" key="1">
    <source>
        <dbReference type="SMART" id="SM01078"/>
    </source>
</evidence>
<dbReference type="Proteomes" id="UP000223854">
    <property type="component" value="Unassembled WGS sequence"/>
</dbReference>
<evidence type="ECO:0000313" key="3">
    <source>
        <dbReference type="EMBL" id="PHH01359.1"/>
    </source>
</evidence>
<dbReference type="SMART" id="SM01078">
    <property type="entry name" value="CGGC"/>
    <property type="match status" value="1"/>
</dbReference>
<proteinExistence type="predicted"/>
<dbReference type="Pfam" id="PF08821">
    <property type="entry name" value="CGGC"/>
    <property type="match status" value="1"/>
</dbReference>
<dbReference type="InterPro" id="IPR014925">
    <property type="entry name" value="CGGC_dom"/>
</dbReference>
<dbReference type="EMBL" id="PDLH01000007">
    <property type="protein sequence ID" value="PHH01359.1"/>
    <property type="molecule type" value="Genomic_DNA"/>
</dbReference>
<dbReference type="KEGG" id="cld:CLSPO_c06800"/>
<reference evidence="2 4" key="2">
    <citation type="journal article" date="2015" name="PLoS ONE">
        <title>A universal mariner transposon system for forward genetic studies in the genus clostridium.</title>
        <authorList>
            <person name="Zhang Y."/>
            <person name="Grosse-Honebrink A."/>
            <person name="Minton N.P."/>
        </authorList>
    </citation>
    <scope>NUCLEOTIDE SEQUENCE [LARGE SCALE GENOMIC DNA]</scope>
    <source>
        <strain evidence="2 4">NCIMB 10696</strain>
    </source>
</reference>
<protein>
    <submittedName>
        <fullName evidence="2">CGGC domain-containing protein</fullName>
    </submittedName>
</protein>
<gene>
    <name evidence="2" type="ORF">CLSPO_c06800</name>
    <name evidence="3" type="ORF">CRX47_16565</name>
</gene>
<dbReference type="GeneID" id="92937436"/>
<reference evidence="2" key="1">
    <citation type="submission" date="2014-08" db="EMBL/GenBank/DDBJ databases">
        <authorList>
            <person name="Kubiak A."/>
            <person name="Poehlein A."/>
            <person name="Daniel R."/>
            <person name="Minton N.P."/>
        </authorList>
    </citation>
    <scope>NUCLEOTIDE SEQUENCE</scope>
    <source>
        <strain evidence="2">NCIMB 10696</strain>
    </source>
</reference>
<evidence type="ECO:0000313" key="4">
    <source>
        <dbReference type="Proteomes" id="UP000033052"/>
    </source>
</evidence>
<feature type="domain" description="CGGC" evidence="1">
    <location>
        <begin position="2"/>
        <end position="107"/>
    </location>
</feature>
<evidence type="ECO:0000313" key="5">
    <source>
        <dbReference type="Proteomes" id="UP000223854"/>
    </source>
</evidence>
<dbReference type="EMBL" id="CP009225">
    <property type="protein sequence ID" value="AKC61402.1"/>
    <property type="molecule type" value="Genomic_DNA"/>
</dbReference>